<dbReference type="Proteomes" id="UP000007306">
    <property type="component" value="Chromosome 1"/>
</dbReference>
<dbReference type="AlphaFoldDB" id="I1NS11"/>
<dbReference type="OMA" id="ESGMWEL"/>
<dbReference type="HOGENOM" id="CLU_186366_0_0_1"/>
<dbReference type="Gramene" id="ORGLA01G0265100.1">
    <property type="protein sequence ID" value="ORGLA01G0265100.1"/>
    <property type="gene ID" value="ORGLA01G0265100"/>
</dbReference>
<name>I1NS11_ORYGL</name>
<sequence>MVRRSCGGYTRVQQRRRQHVVGTLAATAHGGSESGMWELQQRVGAATTTRRCGRNGNTVSVLTAARSSCGRLSSLDSRHIWLASWRLCFSWNI</sequence>
<protein>
    <submittedName>
        <fullName evidence="1">Uncharacterized protein</fullName>
    </submittedName>
</protein>
<reference evidence="1" key="1">
    <citation type="submission" date="2015-06" db="UniProtKB">
        <authorList>
            <consortium name="EnsemblPlants"/>
        </authorList>
    </citation>
    <scope>IDENTIFICATION</scope>
</reference>
<accession>I1NS11</accession>
<evidence type="ECO:0000313" key="2">
    <source>
        <dbReference type="Proteomes" id="UP000007306"/>
    </source>
</evidence>
<organism evidence="1 2">
    <name type="scientific">Oryza glaberrima</name>
    <name type="common">African rice</name>
    <dbReference type="NCBI Taxonomy" id="4538"/>
    <lineage>
        <taxon>Eukaryota</taxon>
        <taxon>Viridiplantae</taxon>
        <taxon>Streptophyta</taxon>
        <taxon>Embryophyta</taxon>
        <taxon>Tracheophyta</taxon>
        <taxon>Spermatophyta</taxon>
        <taxon>Magnoliopsida</taxon>
        <taxon>Liliopsida</taxon>
        <taxon>Poales</taxon>
        <taxon>Poaceae</taxon>
        <taxon>BOP clade</taxon>
        <taxon>Oryzoideae</taxon>
        <taxon>Oryzeae</taxon>
        <taxon>Oryzinae</taxon>
        <taxon>Oryza</taxon>
    </lineage>
</organism>
<reference evidence="1 2" key="2">
    <citation type="submission" date="2018-04" db="EMBL/GenBank/DDBJ databases">
        <title>OglaRS2 (Oryza glaberrima Reference Sequence Version 2).</title>
        <authorList>
            <person name="Zhang J."/>
            <person name="Kudrna D."/>
            <person name="Lee S."/>
            <person name="Talag J."/>
            <person name="Rajasekar S."/>
            <person name="Wing R.A."/>
        </authorList>
    </citation>
    <scope>NUCLEOTIDE SEQUENCE [LARGE SCALE GENOMIC DNA]</scope>
    <source>
        <strain evidence="1 2">cv. IRGC 96717</strain>
    </source>
</reference>
<evidence type="ECO:0000313" key="1">
    <source>
        <dbReference type="EnsemblPlants" id="ORGLA01G0265100.1"/>
    </source>
</evidence>
<keyword evidence="2" id="KW-1185">Reference proteome</keyword>
<proteinExistence type="predicted"/>
<dbReference type="EnsemblPlants" id="ORGLA01G0265100.1">
    <property type="protein sequence ID" value="ORGLA01G0265100.1"/>
    <property type="gene ID" value="ORGLA01G0265100"/>
</dbReference>